<accession>A0ABQ6EGP4</accession>
<gene>
    <name evidence="2" type="ORF">GCM10007926_38560</name>
</gene>
<reference evidence="3" key="1">
    <citation type="journal article" date="2019" name="Int. J. Syst. Evol. Microbiol.">
        <title>The Global Catalogue of Microorganisms (GCM) 10K type strain sequencing project: providing services to taxonomists for standard genome sequencing and annotation.</title>
        <authorList>
            <consortium name="The Broad Institute Genomics Platform"/>
            <consortium name="The Broad Institute Genome Sequencing Center for Infectious Disease"/>
            <person name="Wu L."/>
            <person name="Ma J."/>
        </authorList>
    </citation>
    <scope>NUCLEOTIDE SEQUENCE [LARGE SCALE GENOMIC DNA]</scope>
    <source>
        <strain evidence="3">NBRC 109639</strain>
    </source>
</reference>
<feature type="region of interest" description="Disordered" evidence="1">
    <location>
        <begin position="1"/>
        <end position="20"/>
    </location>
</feature>
<comment type="caution">
    <text evidence="2">The sequence shown here is derived from an EMBL/GenBank/DDBJ whole genome shotgun (WGS) entry which is preliminary data.</text>
</comment>
<protein>
    <submittedName>
        <fullName evidence="2">Uncharacterized protein</fullName>
    </submittedName>
</protein>
<keyword evidence="3" id="KW-1185">Reference proteome</keyword>
<evidence type="ECO:0000313" key="2">
    <source>
        <dbReference type="EMBL" id="GLT06918.1"/>
    </source>
</evidence>
<evidence type="ECO:0000256" key="1">
    <source>
        <dbReference type="SAM" id="MobiDB-lite"/>
    </source>
</evidence>
<sequence length="81" mass="8389">MSRDRLPAEDPFKPAGGGQISAKINETAVPTLTGINGRKETSSAEAARSIGLPKSALKVFAFYVLAGVAKCGQPLGQMVSQ</sequence>
<proteinExistence type="predicted"/>
<dbReference type="Proteomes" id="UP001157117">
    <property type="component" value="Unassembled WGS sequence"/>
</dbReference>
<name>A0ABQ6EGP4_9SPHN</name>
<dbReference type="EMBL" id="BSPT01000076">
    <property type="protein sequence ID" value="GLT06918.1"/>
    <property type="molecule type" value="Genomic_DNA"/>
</dbReference>
<evidence type="ECO:0000313" key="3">
    <source>
        <dbReference type="Proteomes" id="UP001157117"/>
    </source>
</evidence>
<organism evidence="2 3">
    <name type="scientific">Sphingomonas psychrolutea</name>
    <dbReference type="NCBI Taxonomy" id="1259676"/>
    <lineage>
        <taxon>Bacteria</taxon>
        <taxon>Pseudomonadati</taxon>
        <taxon>Pseudomonadota</taxon>
        <taxon>Alphaproteobacteria</taxon>
        <taxon>Sphingomonadales</taxon>
        <taxon>Sphingomonadaceae</taxon>
        <taxon>Sphingomonas</taxon>
    </lineage>
</organism>
<feature type="compositionally biased region" description="Basic and acidic residues" evidence="1">
    <location>
        <begin position="1"/>
        <end position="12"/>
    </location>
</feature>